<dbReference type="GeneID" id="70250175"/>
<organism evidence="8 9">
    <name type="scientific">Talaromyces proteolyticus</name>
    <dbReference type="NCBI Taxonomy" id="1131652"/>
    <lineage>
        <taxon>Eukaryota</taxon>
        <taxon>Fungi</taxon>
        <taxon>Dikarya</taxon>
        <taxon>Ascomycota</taxon>
        <taxon>Pezizomycotina</taxon>
        <taxon>Eurotiomycetes</taxon>
        <taxon>Eurotiomycetidae</taxon>
        <taxon>Eurotiales</taxon>
        <taxon>Trichocomaceae</taxon>
        <taxon>Talaromyces</taxon>
        <taxon>Talaromyces sect. Bacilispori</taxon>
    </lineage>
</organism>
<dbReference type="GO" id="GO:0000981">
    <property type="term" value="F:DNA-binding transcription factor activity, RNA polymerase II-specific"/>
    <property type="evidence" value="ECO:0007669"/>
    <property type="project" value="InterPro"/>
</dbReference>
<dbReference type="Proteomes" id="UP001201262">
    <property type="component" value="Unassembled WGS sequence"/>
</dbReference>
<evidence type="ECO:0000256" key="3">
    <source>
        <dbReference type="ARBA" id="ARBA00023125"/>
    </source>
</evidence>
<comment type="subcellular location">
    <subcellularLocation>
        <location evidence="1">Nucleus</location>
    </subcellularLocation>
</comment>
<evidence type="ECO:0000313" key="9">
    <source>
        <dbReference type="Proteomes" id="UP001201262"/>
    </source>
</evidence>
<dbReference type="PANTHER" id="PTHR37534:SF8">
    <property type="entry name" value="ZN(II)2CYS6 TRANSCRIPTION FACTOR (EUROFUNG)"/>
    <property type="match status" value="1"/>
</dbReference>
<name>A0AAD4KXW4_9EURO</name>
<proteinExistence type="predicted"/>
<evidence type="ECO:0000259" key="7">
    <source>
        <dbReference type="PROSITE" id="PS50048"/>
    </source>
</evidence>
<protein>
    <submittedName>
        <fullName evidence="8">C6 transcription factor (Acr-2)</fullName>
    </submittedName>
</protein>
<dbReference type="RefSeq" id="XP_046074928.1">
    <property type="nucleotide sequence ID" value="XM_046219888.1"/>
</dbReference>
<dbReference type="GO" id="GO:0008270">
    <property type="term" value="F:zinc ion binding"/>
    <property type="evidence" value="ECO:0007669"/>
    <property type="project" value="InterPro"/>
</dbReference>
<dbReference type="AlphaFoldDB" id="A0AAD4KXW4"/>
<feature type="region of interest" description="Disordered" evidence="6">
    <location>
        <begin position="55"/>
        <end position="75"/>
    </location>
</feature>
<dbReference type="InterPro" id="IPR021858">
    <property type="entry name" value="Fun_TF"/>
</dbReference>
<reference evidence="8" key="1">
    <citation type="submission" date="2021-12" db="EMBL/GenBank/DDBJ databases">
        <title>Convergent genome expansion in fungi linked to evolution of root-endophyte symbiosis.</title>
        <authorList>
            <consortium name="DOE Joint Genome Institute"/>
            <person name="Ke Y.-H."/>
            <person name="Bonito G."/>
            <person name="Liao H.-L."/>
            <person name="Looney B."/>
            <person name="Rojas-Flechas A."/>
            <person name="Nash J."/>
            <person name="Hameed K."/>
            <person name="Schadt C."/>
            <person name="Martin F."/>
            <person name="Crous P.W."/>
            <person name="Miettinen O."/>
            <person name="Magnuson J.K."/>
            <person name="Labbe J."/>
            <person name="Jacobson D."/>
            <person name="Doktycz M.J."/>
            <person name="Veneault-Fourrey C."/>
            <person name="Kuo A."/>
            <person name="Mondo S."/>
            <person name="Calhoun S."/>
            <person name="Riley R."/>
            <person name="Ohm R."/>
            <person name="LaButti K."/>
            <person name="Andreopoulos B."/>
            <person name="Pangilinan J."/>
            <person name="Nolan M."/>
            <person name="Tritt A."/>
            <person name="Clum A."/>
            <person name="Lipzen A."/>
            <person name="Daum C."/>
            <person name="Barry K."/>
            <person name="Grigoriev I.V."/>
            <person name="Vilgalys R."/>
        </authorList>
    </citation>
    <scope>NUCLEOTIDE SEQUENCE</scope>
    <source>
        <strain evidence="8">PMI_201</strain>
    </source>
</reference>
<evidence type="ECO:0000256" key="2">
    <source>
        <dbReference type="ARBA" id="ARBA00023015"/>
    </source>
</evidence>
<gene>
    <name evidence="8" type="ORF">BGW36DRAFT_423863</name>
</gene>
<sequence>MLDPCYTCRRRRIQCDRTGDPCAKCEKSGFECFQKRPLRWVKGVTLRSKFHSPVLKATTSSRDRSSTTDTQYTPSAVTDRLLAMQDTMESGLPRKAVTESHGLSLYYPEGPCNNHNKTHHSTPVNESALVSSQRLQNQSIAHLDKKSMYYLDYYNDRICKLFIVQDSDSNPLRNLIPLALEDSVLMNAVLTLAARHHANIGRAFNRSNSDSPSTLYTKANRDALCYKYKAIQGLTSSVKDSRLSQQDATVASIFLLIFLDLLESGSDQWNVHLEGAKSLITHNKRYFELSDGTRASPGQTVCDIRNFIASQIYLIGTLGGTFVRPKLLTHFNQFYEPAPPPLDVVERSFLGCPAYLLNAIQNLSAQRDAIADNRGFHDSTIHDQVTAIKSIMESIQKFDSYDWAASLPHRHQSPHQHISSLCALASSYKLGALIYSRRILDACTDSNSSQVDLVCELIGVIDSLRNTDSLFKCILWPIFVAGLECPWQAHRQFLVDCLERFWRLTLCLNVVNASEILSAYWQECDQKCQSSIQSNSSQWIFNMGRLGQDWLLI</sequence>
<comment type="caution">
    <text evidence="8">The sequence shown here is derived from an EMBL/GenBank/DDBJ whole genome shotgun (WGS) entry which is preliminary data.</text>
</comment>
<evidence type="ECO:0000256" key="1">
    <source>
        <dbReference type="ARBA" id="ARBA00004123"/>
    </source>
</evidence>
<dbReference type="GO" id="GO:0000976">
    <property type="term" value="F:transcription cis-regulatory region binding"/>
    <property type="evidence" value="ECO:0007669"/>
    <property type="project" value="TreeGrafter"/>
</dbReference>
<keyword evidence="2" id="KW-0805">Transcription regulation</keyword>
<dbReference type="PROSITE" id="PS50048">
    <property type="entry name" value="ZN2_CY6_FUNGAL_2"/>
    <property type="match status" value="1"/>
</dbReference>
<dbReference type="SUPFAM" id="SSF57701">
    <property type="entry name" value="Zn2/Cys6 DNA-binding domain"/>
    <property type="match status" value="1"/>
</dbReference>
<evidence type="ECO:0000256" key="6">
    <source>
        <dbReference type="SAM" id="MobiDB-lite"/>
    </source>
</evidence>
<dbReference type="Pfam" id="PF11951">
    <property type="entry name" value="Fungal_trans_2"/>
    <property type="match status" value="1"/>
</dbReference>
<dbReference type="GO" id="GO:0005634">
    <property type="term" value="C:nucleus"/>
    <property type="evidence" value="ECO:0007669"/>
    <property type="project" value="UniProtKB-SubCell"/>
</dbReference>
<evidence type="ECO:0000256" key="4">
    <source>
        <dbReference type="ARBA" id="ARBA00023163"/>
    </source>
</evidence>
<dbReference type="GO" id="GO:0045944">
    <property type="term" value="P:positive regulation of transcription by RNA polymerase II"/>
    <property type="evidence" value="ECO:0007669"/>
    <property type="project" value="TreeGrafter"/>
</dbReference>
<dbReference type="SMART" id="SM00066">
    <property type="entry name" value="GAL4"/>
    <property type="match status" value="1"/>
</dbReference>
<keyword evidence="3" id="KW-0238">DNA-binding</keyword>
<evidence type="ECO:0000313" key="8">
    <source>
        <dbReference type="EMBL" id="KAH8701552.1"/>
    </source>
</evidence>
<dbReference type="PANTHER" id="PTHR37534">
    <property type="entry name" value="TRANSCRIPTIONAL ACTIVATOR PROTEIN UGA3"/>
    <property type="match status" value="1"/>
</dbReference>
<evidence type="ECO:0000256" key="5">
    <source>
        <dbReference type="ARBA" id="ARBA00023242"/>
    </source>
</evidence>
<accession>A0AAD4KXW4</accession>
<dbReference type="InterPro" id="IPR036864">
    <property type="entry name" value="Zn2-C6_fun-type_DNA-bd_sf"/>
</dbReference>
<dbReference type="InterPro" id="IPR001138">
    <property type="entry name" value="Zn2Cys6_DnaBD"/>
</dbReference>
<dbReference type="EMBL" id="JAJTJA010000003">
    <property type="protein sequence ID" value="KAH8701552.1"/>
    <property type="molecule type" value="Genomic_DNA"/>
</dbReference>
<keyword evidence="9" id="KW-1185">Reference proteome</keyword>
<dbReference type="CDD" id="cd00067">
    <property type="entry name" value="GAL4"/>
    <property type="match status" value="1"/>
</dbReference>
<feature type="domain" description="Zn(2)-C6 fungal-type" evidence="7">
    <location>
        <begin position="4"/>
        <end position="32"/>
    </location>
</feature>
<dbReference type="Pfam" id="PF00172">
    <property type="entry name" value="Zn_clus"/>
    <property type="match status" value="1"/>
</dbReference>
<keyword evidence="4" id="KW-0804">Transcription</keyword>
<dbReference type="Gene3D" id="4.10.240.10">
    <property type="entry name" value="Zn(2)-C6 fungal-type DNA-binding domain"/>
    <property type="match status" value="1"/>
</dbReference>
<keyword evidence="5" id="KW-0539">Nucleus</keyword>